<evidence type="ECO:0000313" key="2">
    <source>
        <dbReference type="Proteomes" id="UP001215598"/>
    </source>
</evidence>
<protein>
    <submittedName>
        <fullName evidence="1">Uncharacterized protein</fullName>
    </submittedName>
</protein>
<gene>
    <name evidence="1" type="ORF">B0H16DRAFT_1259828</name>
</gene>
<sequence length="88" mass="8923">MSMPNTSFGTTISSGIQDLSAILSLLGTAECELHVGSALRGGGCGGYLYAAITPLSIFGSLGPAKAAFSIALLALPRRGARILEHVGF</sequence>
<dbReference type="AlphaFoldDB" id="A0AAD7MTR7"/>
<dbReference type="EMBL" id="JARKIB010000150">
    <property type="protein sequence ID" value="KAJ7731743.1"/>
    <property type="molecule type" value="Genomic_DNA"/>
</dbReference>
<evidence type="ECO:0000313" key="1">
    <source>
        <dbReference type="EMBL" id="KAJ7731743.1"/>
    </source>
</evidence>
<dbReference type="Proteomes" id="UP001215598">
    <property type="component" value="Unassembled WGS sequence"/>
</dbReference>
<accession>A0AAD7MTR7</accession>
<organism evidence="1 2">
    <name type="scientific">Mycena metata</name>
    <dbReference type="NCBI Taxonomy" id="1033252"/>
    <lineage>
        <taxon>Eukaryota</taxon>
        <taxon>Fungi</taxon>
        <taxon>Dikarya</taxon>
        <taxon>Basidiomycota</taxon>
        <taxon>Agaricomycotina</taxon>
        <taxon>Agaricomycetes</taxon>
        <taxon>Agaricomycetidae</taxon>
        <taxon>Agaricales</taxon>
        <taxon>Marasmiineae</taxon>
        <taxon>Mycenaceae</taxon>
        <taxon>Mycena</taxon>
    </lineage>
</organism>
<name>A0AAD7MTR7_9AGAR</name>
<comment type="caution">
    <text evidence="1">The sequence shown here is derived from an EMBL/GenBank/DDBJ whole genome shotgun (WGS) entry which is preliminary data.</text>
</comment>
<proteinExistence type="predicted"/>
<feature type="non-terminal residue" evidence="1">
    <location>
        <position position="88"/>
    </location>
</feature>
<reference evidence="1" key="1">
    <citation type="submission" date="2023-03" db="EMBL/GenBank/DDBJ databases">
        <title>Massive genome expansion in bonnet fungi (Mycena s.s.) driven by repeated elements and novel gene families across ecological guilds.</title>
        <authorList>
            <consortium name="Lawrence Berkeley National Laboratory"/>
            <person name="Harder C.B."/>
            <person name="Miyauchi S."/>
            <person name="Viragh M."/>
            <person name="Kuo A."/>
            <person name="Thoen E."/>
            <person name="Andreopoulos B."/>
            <person name="Lu D."/>
            <person name="Skrede I."/>
            <person name="Drula E."/>
            <person name="Henrissat B."/>
            <person name="Morin E."/>
            <person name="Kohler A."/>
            <person name="Barry K."/>
            <person name="LaButti K."/>
            <person name="Morin E."/>
            <person name="Salamov A."/>
            <person name="Lipzen A."/>
            <person name="Mereny Z."/>
            <person name="Hegedus B."/>
            <person name="Baldrian P."/>
            <person name="Stursova M."/>
            <person name="Weitz H."/>
            <person name="Taylor A."/>
            <person name="Grigoriev I.V."/>
            <person name="Nagy L.G."/>
            <person name="Martin F."/>
            <person name="Kauserud H."/>
        </authorList>
    </citation>
    <scope>NUCLEOTIDE SEQUENCE</scope>
    <source>
        <strain evidence="1">CBHHK182m</strain>
    </source>
</reference>
<keyword evidence="2" id="KW-1185">Reference proteome</keyword>